<feature type="chain" id="PRO_5045886709" description="Lipoprotein" evidence="1">
    <location>
        <begin position="20"/>
        <end position="173"/>
    </location>
</feature>
<protein>
    <recommendedName>
        <fullName evidence="4">Lipoprotein</fullName>
    </recommendedName>
</protein>
<dbReference type="EMBL" id="JBGFFX010000001">
    <property type="protein sequence ID" value="MEY8768895.1"/>
    <property type="molecule type" value="Genomic_DNA"/>
</dbReference>
<dbReference type="Proteomes" id="UP001565243">
    <property type="component" value="Unassembled WGS sequence"/>
</dbReference>
<evidence type="ECO:0000313" key="2">
    <source>
        <dbReference type="EMBL" id="MEY8768895.1"/>
    </source>
</evidence>
<dbReference type="RefSeq" id="WP_369894560.1">
    <property type="nucleotide sequence ID" value="NZ_JBGFFX010000001.1"/>
</dbReference>
<evidence type="ECO:0008006" key="4">
    <source>
        <dbReference type="Google" id="ProtNLM"/>
    </source>
</evidence>
<keyword evidence="1" id="KW-0732">Signal</keyword>
<sequence>MRNLSFLLMTLCLFSTSAACSSVMVEENWGKFISNIAKGNSQTIAVLPGKIKAISHSITDPQAIELVEAISFALINKPLATLQATEEIGTSADTLVQRFDSGSICSVPAILSYTKSSVLKYYALATEALKKAGKPAAECLNIMQAAMAEIQQEDERGEMKWGNKSFNPVRASG</sequence>
<evidence type="ECO:0000256" key="1">
    <source>
        <dbReference type="SAM" id="SignalP"/>
    </source>
</evidence>
<gene>
    <name evidence="2" type="ORF">AB6T85_00375</name>
</gene>
<name>A0ABV4E1X6_9GAMM</name>
<comment type="caution">
    <text evidence="2">The sequence shown here is derived from an EMBL/GenBank/DDBJ whole genome shotgun (WGS) entry which is preliminary data.</text>
</comment>
<evidence type="ECO:0000313" key="3">
    <source>
        <dbReference type="Proteomes" id="UP001565243"/>
    </source>
</evidence>
<reference evidence="2 3" key="1">
    <citation type="submission" date="2024-07" db="EMBL/GenBank/DDBJ databases">
        <authorList>
            <person name="Hebao G."/>
        </authorList>
    </citation>
    <scope>NUCLEOTIDE SEQUENCE [LARGE SCALE GENOMIC DNA]</scope>
    <source>
        <strain evidence="2 3">ACCC 02193</strain>
    </source>
</reference>
<dbReference type="PROSITE" id="PS51257">
    <property type="entry name" value="PROKAR_LIPOPROTEIN"/>
    <property type="match status" value="1"/>
</dbReference>
<accession>A0ABV4E1X6</accession>
<keyword evidence="3" id="KW-1185">Reference proteome</keyword>
<proteinExistence type="predicted"/>
<organism evidence="2 3">
    <name type="scientific">Erwinia aeris</name>
    <dbReference type="NCBI Taxonomy" id="3239803"/>
    <lineage>
        <taxon>Bacteria</taxon>
        <taxon>Pseudomonadati</taxon>
        <taxon>Pseudomonadota</taxon>
        <taxon>Gammaproteobacteria</taxon>
        <taxon>Enterobacterales</taxon>
        <taxon>Erwiniaceae</taxon>
        <taxon>Erwinia</taxon>
    </lineage>
</organism>
<feature type="signal peptide" evidence="1">
    <location>
        <begin position="1"/>
        <end position="19"/>
    </location>
</feature>